<dbReference type="Pfam" id="PF08379">
    <property type="entry name" value="Bact_transglu_N"/>
    <property type="match status" value="1"/>
</dbReference>
<feature type="region of interest" description="Disordered" evidence="1">
    <location>
        <begin position="269"/>
        <end position="289"/>
    </location>
</feature>
<name>A0ABW7A3D3_9HYPH</name>
<dbReference type="EMBL" id="JBAFVH010000013">
    <property type="protein sequence ID" value="MFG1374551.1"/>
    <property type="molecule type" value="Genomic_DNA"/>
</dbReference>
<gene>
    <name evidence="3" type="ORF">V5F32_20435</name>
</gene>
<dbReference type="Proteomes" id="UP001604002">
    <property type="component" value="Unassembled WGS sequence"/>
</dbReference>
<dbReference type="SUPFAM" id="SSF54001">
    <property type="entry name" value="Cysteine proteinases"/>
    <property type="match status" value="1"/>
</dbReference>
<dbReference type="RefSeq" id="WP_393994187.1">
    <property type="nucleotide sequence ID" value="NZ_JBAFVH010000013.1"/>
</dbReference>
<keyword evidence="4" id="KW-1185">Reference proteome</keyword>
<reference evidence="3 4" key="1">
    <citation type="submission" date="2024-02" db="EMBL/GenBank/DDBJ databases">
        <title>Expansion and revision of Xanthobacter and proposal of Roseixanthobacter gen. nov.</title>
        <authorList>
            <person name="Soltysiak M.P.M."/>
            <person name="Jalihal A."/>
            <person name="Ory A."/>
            <person name="Chrisophersen C."/>
            <person name="Lee A.D."/>
            <person name="Boulton J."/>
            <person name="Springer M."/>
        </authorList>
    </citation>
    <scope>NUCLEOTIDE SEQUENCE [LARGE SCALE GENOMIC DNA]</scope>
    <source>
        <strain evidence="3 4">23A</strain>
    </source>
</reference>
<sequence length="289" mass="30969">MRIRIRHEITQRFEPGSRNMAVTVRLTPRSHEGQFILRWTLDLNSDCRLAAQEDAFGNLCHTFSVDGPTDHLSVVAEGEVETQDATGVIHGTVERFPPSLFLRQTDLTEATPAVVAFAESVRLTEDDPLGQLHALMVALHEKVEERDGPALSGPLSAAAALEAGKACSGGIAHLFTAAARHLGLPARHISGYLAPEGPEEGAEEDKSASVGVGAARHWAEAYTPKIGWISFDAGRNLCGTEHYVRLAVALDAMGVAPLRSTGLEVEEEVSALDSRAPQKLAQAQSQAQS</sequence>
<dbReference type="InterPro" id="IPR002931">
    <property type="entry name" value="Transglutaminase-like"/>
</dbReference>
<evidence type="ECO:0000313" key="4">
    <source>
        <dbReference type="Proteomes" id="UP001604002"/>
    </source>
</evidence>
<dbReference type="Pfam" id="PF01841">
    <property type="entry name" value="Transglut_core"/>
    <property type="match status" value="1"/>
</dbReference>
<organism evidence="3 4">
    <name type="scientific">Xanthobacter oligotrophicus</name>
    <dbReference type="NCBI Taxonomy" id="2607286"/>
    <lineage>
        <taxon>Bacteria</taxon>
        <taxon>Pseudomonadati</taxon>
        <taxon>Pseudomonadota</taxon>
        <taxon>Alphaproteobacteria</taxon>
        <taxon>Hyphomicrobiales</taxon>
        <taxon>Xanthobacteraceae</taxon>
        <taxon>Xanthobacter</taxon>
    </lineage>
</organism>
<dbReference type="Gene3D" id="3.10.620.30">
    <property type="match status" value="1"/>
</dbReference>
<accession>A0ABW7A3D3</accession>
<dbReference type="PANTHER" id="PTHR33490">
    <property type="entry name" value="BLR5614 PROTEIN-RELATED"/>
    <property type="match status" value="1"/>
</dbReference>
<dbReference type="SMART" id="SM00460">
    <property type="entry name" value="TGc"/>
    <property type="match status" value="1"/>
</dbReference>
<evidence type="ECO:0000313" key="3">
    <source>
        <dbReference type="EMBL" id="MFG1374551.1"/>
    </source>
</evidence>
<dbReference type="InterPro" id="IPR013589">
    <property type="entry name" value="Bac_transglu_N"/>
</dbReference>
<evidence type="ECO:0000256" key="1">
    <source>
        <dbReference type="SAM" id="MobiDB-lite"/>
    </source>
</evidence>
<proteinExistence type="predicted"/>
<feature type="domain" description="Transglutaminase-like" evidence="2">
    <location>
        <begin position="160"/>
        <end position="235"/>
    </location>
</feature>
<dbReference type="PANTHER" id="PTHR33490:SF6">
    <property type="entry name" value="SLL1049 PROTEIN"/>
    <property type="match status" value="1"/>
</dbReference>
<comment type="caution">
    <text evidence="3">The sequence shown here is derived from an EMBL/GenBank/DDBJ whole genome shotgun (WGS) entry which is preliminary data.</text>
</comment>
<evidence type="ECO:0000259" key="2">
    <source>
        <dbReference type="SMART" id="SM00460"/>
    </source>
</evidence>
<protein>
    <submittedName>
        <fullName evidence="3">Transglutaminase family protein</fullName>
    </submittedName>
</protein>
<dbReference type="InterPro" id="IPR038765">
    <property type="entry name" value="Papain-like_cys_pep_sf"/>
</dbReference>